<dbReference type="SMART" id="SM00320">
    <property type="entry name" value="WD40"/>
    <property type="match status" value="3"/>
</dbReference>
<keyword evidence="9" id="KW-1185">Reference proteome</keyword>
<dbReference type="PROSITE" id="PS00678">
    <property type="entry name" value="WD_REPEATS_1"/>
    <property type="match status" value="1"/>
</dbReference>
<name>K0KVQ6_WICCF</name>
<dbReference type="PANTHER" id="PTHR15653">
    <property type="entry name" value="STRIATIN"/>
    <property type="match status" value="1"/>
</dbReference>
<sequence>MASHNFQPPQQPEYTLPGIIHYLQREKTTIDRDRIQWENERGELKSKIGRLEGENQSLKEEVKQLRSSLEKDGKLKTVNTKSNDVSKIKFNNVDLNPLAKSKEKLKSQLTEISYLLSHTSIDHTAHLELNKNRAFFGSANSAISQTESDSIVETPLNSQLSPSQPPPNIQIDSPVDNTSKRKVPQLNQEDNTKVASPVVTNEPFNDFNDEPNSIESDAETVTGEPETDGSSSSSSTSNLNYSASISQITKPNHKKWQKFILTTHVSTINAVSSFKNGDILGSSDDGTIKLWNFKDFAVESDDVRPALTFTGETEPIFDIQCIDDNSFITSTSKSVKLWQKCKPTHPVHMNAKPSSMDYKDYKLLIVSDKTVSLNKIDTSKNQVRYQADKTFKPIKADHARFNQDGDIVTFLDNSCEIHKEDGTSTTPIYHFNIKESDEISNFQIKNELFIFTINQNKVLIFDTKIKKNIFEKNYDSPIIKTGLNKNHIIVILDNGEIKIYTSGKTDQVFEELNLFGLFDDISHLGPNQLKIFKGSVCSATVLDNNYVVVGCEDGLIRGFNFK</sequence>
<feature type="compositionally biased region" description="Low complexity" evidence="6">
    <location>
        <begin position="230"/>
        <end position="239"/>
    </location>
</feature>
<evidence type="ECO:0000256" key="3">
    <source>
        <dbReference type="ARBA" id="ARBA00023054"/>
    </source>
</evidence>
<dbReference type="Proteomes" id="UP000009328">
    <property type="component" value="Unassembled WGS sequence"/>
</dbReference>
<protein>
    <submittedName>
        <fullName evidence="8">WD repeat-containing protein</fullName>
    </submittedName>
</protein>
<gene>
    <name evidence="8" type="ORF">BN7_5625</name>
</gene>
<feature type="coiled-coil region" evidence="5">
    <location>
        <begin position="34"/>
        <end position="68"/>
    </location>
</feature>
<evidence type="ECO:0000256" key="6">
    <source>
        <dbReference type="SAM" id="MobiDB-lite"/>
    </source>
</evidence>
<dbReference type="PROSITE" id="PS50082">
    <property type="entry name" value="WD_REPEATS_2"/>
    <property type="match status" value="1"/>
</dbReference>
<dbReference type="CDD" id="cd14686">
    <property type="entry name" value="bZIP"/>
    <property type="match status" value="1"/>
</dbReference>
<dbReference type="InterPro" id="IPR013258">
    <property type="entry name" value="Striatin_N"/>
</dbReference>
<feature type="repeat" description="WD" evidence="4">
    <location>
        <begin position="261"/>
        <end position="294"/>
    </location>
</feature>
<dbReference type="InterPro" id="IPR015943">
    <property type="entry name" value="WD40/YVTN_repeat-like_dom_sf"/>
</dbReference>
<reference evidence="8 9" key="1">
    <citation type="journal article" date="2012" name="Eukaryot. Cell">
        <title>Draft genome sequence of Wickerhamomyces ciferrii NRRL Y-1031 F-60-10.</title>
        <authorList>
            <person name="Schneider J."/>
            <person name="Andrea H."/>
            <person name="Blom J."/>
            <person name="Jaenicke S."/>
            <person name="Ruckert C."/>
            <person name="Schorsch C."/>
            <person name="Szczepanowski R."/>
            <person name="Farwick M."/>
            <person name="Goesmann A."/>
            <person name="Puhler A."/>
            <person name="Schaffer S."/>
            <person name="Tauch A."/>
            <person name="Kohler T."/>
            <person name="Brinkrolf K."/>
        </authorList>
    </citation>
    <scope>NUCLEOTIDE SEQUENCE [LARGE SCALE GENOMIC DNA]</scope>
    <source>
        <strain evidence="9">ATCC 14091 / BCRC 22168 / CBS 111 / JCM 3599 / NBRC 0793 / NRRL Y-1031 F-60-10</strain>
    </source>
</reference>
<keyword evidence="1 4" id="KW-0853">WD repeat</keyword>
<dbReference type="InterPro" id="IPR019775">
    <property type="entry name" value="WD40_repeat_CS"/>
</dbReference>
<keyword evidence="3 5" id="KW-0175">Coiled coil</keyword>
<organism evidence="8 9">
    <name type="scientific">Wickerhamomyces ciferrii (strain ATCC 14091 / BCRC 22168 / CBS 111 / JCM 3599 / NBRC 0793 / NRRL Y-1031 F-60-10)</name>
    <name type="common">Yeast</name>
    <name type="synonym">Pichia ciferrii</name>
    <dbReference type="NCBI Taxonomy" id="1206466"/>
    <lineage>
        <taxon>Eukaryota</taxon>
        <taxon>Fungi</taxon>
        <taxon>Dikarya</taxon>
        <taxon>Ascomycota</taxon>
        <taxon>Saccharomycotina</taxon>
        <taxon>Saccharomycetes</taxon>
        <taxon>Phaffomycetales</taxon>
        <taxon>Wickerhamomycetaceae</taxon>
        <taxon>Wickerhamomyces</taxon>
    </lineage>
</organism>
<dbReference type="InterPro" id="IPR001680">
    <property type="entry name" value="WD40_rpt"/>
</dbReference>
<dbReference type="Gene3D" id="2.130.10.10">
    <property type="entry name" value="YVTN repeat-like/Quinoprotein amine dehydrogenase"/>
    <property type="match status" value="2"/>
</dbReference>
<evidence type="ECO:0000313" key="8">
    <source>
        <dbReference type="EMBL" id="CCH46037.1"/>
    </source>
</evidence>
<dbReference type="AlphaFoldDB" id="K0KVQ6"/>
<feature type="region of interest" description="Disordered" evidence="6">
    <location>
        <begin position="146"/>
        <end position="239"/>
    </location>
</feature>
<dbReference type="STRING" id="1206466.K0KVQ6"/>
<dbReference type="InterPro" id="IPR036322">
    <property type="entry name" value="WD40_repeat_dom_sf"/>
</dbReference>
<keyword evidence="2" id="KW-0677">Repeat</keyword>
<comment type="caution">
    <text evidence="8">The sequence shown here is derived from an EMBL/GenBank/DDBJ whole genome shotgun (WGS) entry which is preliminary data.</text>
</comment>
<evidence type="ECO:0000313" key="9">
    <source>
        <dbReference type="Proteomes" id="UP000009328"/>
    </source>
</evidence>
<evidence type="ECO:0000256" key="1">
    <source>
        <dbReference type="ARBA" id="ARBA00022574"/>
    </source>
</evidence>
<dbReference type="Pfam" id="PF00400">
    <property type="entry name" value="WD40"/>
    <property type="match status" value="1"/>
</dbReference>
<evidence type="ECO:0000256" key="5">
    <source>
        <dbReference type="SAM" id="Coils"/>
    </source>
</evidence>
<dbReference type="InterPro" id="IPR051488">
    <property type="entry name" value="WD_repeat_striatin"/>
</dbReference>
<dbReference type="eggNOG" id="KOG0642">
    <property type="taxonomic scope" value="Eukaryota"/>
</dbReference>
<evidence type="ECO:0000256" key="4">
    <source>
        <dbReference type="PROSITE-ProRule" id="PRU00221"/>
    </source>
</evidence>
<feature type="domain" description="Striatin N-terminal" evidence="7">
    <location>
        <begin position="15"/>
        <end position="66"/>
    </location>
</feature>
<evidence type="ECO:0000259" key="7">
    <source>
        <dbReference type="Pfam" id="PF08232"/>
    </source>
</evidence>
<proteinExistence type="predicted"/>
<accession>K0KVQ6</accession>
<dbReference type="PANTHER" id="PTHR15653:SF0">
    <property type="entry name" value="CONNECTOR OF KINASE TO AP-1, ISOFORM E"/>
    <property type="match status" value="1"/>
</dbReference>
<dbReference type="SUPFAM" id="SSF50978">
    <property type="entry name" value="WD40 repeat-like"/>
    <property type="match status" value="1"/>
</dbReference>
<dbReference type="InParanoid" id="K0KVQ6"/>
<dbReference type="HOGENOM" id="CLU_034775_0_0_1"/>
<evidence type="ECO:0000256" key="2">
    <source>
        <dbReference type="ARBA" id="ARBA00022737"/>
    </source>
</evidence>
<dbReference type="Pfam" id="PF08232">
    <property type="entry name" value="Striatin"/>
    <property type="match status" value="1"/>
</dbReference>
<dbReference type="EMBL" id="CAIF01000223">
    <property type="protein sequence ID" value="CCH46037.1"/>
    <property type="molecule type" value="Genomic_DNA"/>
</dbReference>